<dbReference type="SUPFAM" id="SSF53328">
    <property type="entry name" value="Formyltransferase"/>
    <property type="match status" value="1"/>
</dbReference>
<dbReference type="PANTHER" id="PTHR11138">
    <property type="entry name" value="METHIONYL-TRNA FORMYLTRANSFERASE"/>
    <property type="match status" value="1"/>
</dbReference>
<dbReference type="Proteomes" id="UP000326924">
    <property type="component" value="Unassembled WGS sequence"/>
</dbReference>
<dbReference type="InParanoid" id="A0A5J5ECA8"/>
<dbReference type="AlphaFoldDB" id="A0A5J5ECA8"/>
<dbReference type="EC" id="2.1.2.9" evidence="1"/>
<accession>A0A5J5ECA8</accession>
<dbReference type="NCBIfam" id="TIGR00460">
    <property type="entry name" value="fmt"/>
    <property type="match status" value="1"/>
</dbReference>
<dbReference type="Gene3D" id="3.40.50.12230">
    <property type="match status" value="1"/>
</dbReference>
<dbReference type="GO" id="GO:0004479">
    <property type="term" value="F:methionyl-tRNA formyltransferase activity"/>
    <property type="evidence" value="ECO:0007669"/>
    <property type="project" value="UniProtKB-EC"/>
</dbReference>
<evidence type="ECO:0000259" key="3">
    <source>
        <dbReference type="Pfam" id="PF00551"/>
    </source>
</evidence>
<evidence type="ECO:0000256" key="2">
    <source>
        <dbReference type="ARBA" id="ARBA00014185"/>
    </source>
</evidence>
<dbReference type="PANTHER" id="PTHR11138:SF5">
    <property type="entry name" value="METHIONYL-TRNA FORMYLTRANSFERASE, MITOCHONDRIAL"/>
    <property type="match status" value="1"/>
</dbReference>
<evidence type="ECO:0000313" key="5">
    <source>
        <dbReference type="Proteomes" id="UP000326924"/>
    </source>
</evidence>
<feature type="domain" description="Formyl transferase N-terminal" evidence="3">
    <location>
        <begin position="44"/>
        <end position="228"/>
    </location>
</feature>
<dbReference type="EMBL" id="VXIS01000585">
    <property type="protein sequence ID" value="KAA8892801.1"/>
    <property type="molecule type" value="Genomic_DNA"/>
</dbReference>
<proteinExistence type="predicted"/>
<evidence type="ECO:0000313" key="4">
    <source>
        <dbReference type="EMBL" id="KAA8892801.1"/>
    </source>
</evidence>
<dbReference type="OrthoDB" id="10268103at2759"/>
<keyword evidence="5" id="KW-1185">Reference proteome</keyword>
<dbReference type="InterPro" id="IPR005794">
    <property type="entry name" value="Fmt"/>
</dbReference>
<evidence type="ECO:0000256" key="1">
    <source>
        <dbReference type="ARBA" id="ARBA00012261"/>
    </source>
</evidence>
<dbReference type="InterPro" id="IPR002376">
    <property type="entry name" value="Formyl_transf_N"/>
</dbReference>
<name>A0A5J5ECA8_9PEZI</name>
<dbReference type="FunCoup" id="A0A5J5ECA8">
    <property type="interactions" value="269"/>
</dbReference>
<dbReference type="InterPro" id="IPR036477">
    <property type="entry name" value="Formyl_transf_N_sf"/>
</dbReference>
<dbReference type="CDD" id="cd08646">
    <property type="entry name" value="FMT_core_Met-tRNA-FMT_N"/>
    <property type="match status" value="1"/>
</dbReference>
<dbReference type="Pfam" id="PF00551">
    <property type="entry name" value="Formyl_trans_N"/>
    <property type="match status" value="1"/>
</dbReference>
<dbReference type="GO" id="GO:0005739">
    <property type="term" value="C:mitochondrion"/>
    <property type="evidence" value="ECO:0007669"/>
    <property type="project" value="TreeGrafter"/>
</dbReference>
<gene>
    <name evidence="4" type="ORF">FN846DRAFT_618842</name>
</gene>
<keyword evidence="4" id="KW-0808">Transferase</keyword>
<reference evidence="4 5" key="1">
    <citation type="submission" date="2019-09" db="EMBL/GenBank/DDBJ databases">
        <title>Draft genome of the ectomycorrhizal ascomycete Sphaerosporella brunnea.</title>
        <authorList>
            <consortium name="DOE Joint Genome Institute"/>
            <person name="Benucci G.M."/>
            <person name="Marozzi G."/>
            <person name="Antonielli L."/>
            <person name="Sanchez S."/>
            <person name="Marco P."/>
            <person name="Wang X."/>
            <person name="Falini L.B."/>
            <person name="Barry K."/>
            <person name="Haridas S."/>
            <person name="Lipzen A."/>
            <person name="Labutti K."/>
            <person name="Grigoriev I.V."/>
            <person name="Murat C."/>
            <person name="Martin F."/>
            <person name="Albertini E."/>
            <person name="Donnini D."/>
            <person name="Bonito G."/>
        </authorList>
    </citation>
    <scope>NUCLEOTIDE SEQUENCE [LARGE SCALE GENOMIC DNA]</scope>
    <source>
        <strain evidence="4 5">Sb_GMNB300</strain>
    </source>
</reference>
<protein>
    <recommendedName>
        <fullName evidence="2">Methionyl-tRNA formyltransferase, mitochondrial</fullName>
        <ecNumber evidence="1">2.1.2.9</ecNumber>
    </recommendedName>
</protein>
<comment type="caution">
    <text evidence="4">The sequence shown here is derived from an EMBL/GenBank/DDBJ whole genome shotgun (WGS) entry which is preliminary data.</text>
</comment>
<organism evidence="4 5">
    <name type="scientific">Sphaerosporella brunnea</name>
    <dbReference type="NCBI Taxonomy" id="1250544"/>
    <lineage>
        <taxon>Eukaryota</taxon>
        <taxon>Fungi</taxon>
        <taxon>Dikarya</taxon>
        <taxon>Ascomycota</taxon>
        <taxon>Pezizomycotina</taxon>
        <taxon>Pezizomycetes</taxon>
        <taxon>Pezizales</taxon>
        <taxon>Pyronemataceae</taxon>
        <taxon>Sphaerosporella</taxon>
    </lineage>
</organism>
<sequence>MGKSKLDLLLYTPRFARITTTRNVHRHICGRLFSTAKSITSPLRILFAGSDDFSSTSLKALHREHECNPSLISSIDVLCREDGRVGRNRDKLKEVPIKSIARDLDLPLHTINTFKTWQSPSTPFDLIIAVSFGLFIPASLIESFPYGGLNVHPSLLPRYRGAAPIQRTLLNHDRETGVTIQTLDKKRFDHGAILMQTSPPLPVPEDTSYRALHDSLAEHGAEMLVETLRRGLFIPPLSPVITTHAASLAPKVTTEDEHIVWGQWSARELQLRVEMLGSVWTELGEEADTHDAPRKRAILTGIRVLDWEPELDIGVGCFRYVKRKSPWEELMVLRCRDGWVSVGAVKVEGKAAIEGGTWIRSLQKRGVGRKFW</sequence>
<dbReference type="InterPro" id="IPR041711">
    <property type="entry name" value="Met-tRNA-FMT_N"/>
</dbReference>